<keyword evidence="2" id="KW-0808">Transferase</keyword>
<evidence type="ECO:0000313" key="3">
    <source>
        <dbReference type="Proteomes" id="UP000306888"/>
    </source>
</evidence>
<dbReference type="RefSeq" id="WP_136007491.1">
    <property type="nucleotide sequence ID" value="NZ_SRYR01000007.1"/>
</dbReference>
<dbReference type="Gene3D" id="3.40.630.30">
    <property type="match status" value="1"/>
</dbReference>
<evidence type="ECO:0000259" key="1">
    <source>
        <dbReference type="Pfam" id="PF13480"/>
    </source>
</evidence>
<reference evidence="2 3" key="1">
    <citation type="submission" date="2019-04" db="EMBL/GenBank/DDBJ databases">
        <title>Microbes associate with the intestines of laboratory mice.</title>
        <authorList>
            <person name="Navarre W."/>
            <person name="Wong E."/>
            <person name="Huang K."/>
            <person name="Tropini C."/>
            <person name="Ng K."/>
            <person name="Yu B."/>
        </authorList>
    </citation>
    <scope>NUCLEOTIDE SEQUENCE [LARGE SCALE GENOMIC DNA]</scope>
    <source>
        <strain evidence="2 3">NM50_B9-20</strain>
    </source>
</reference>
<sequence>MCNKDKYIKFCEQVNINIFAQPWWLDAIVGSENWDVVLNDKGGKVIGALPYSFEKTNKGIIIKEGKLTQKSGIYIDYPKNQKYTSKLSFERKTINSLIEELEKKEIRSYSQNFDYSFTNWLPFYWKGYNQTTRYTYVIEDTSDFEKLYNEIDATTRNLIRKAEKIVRVEKGISIEEFYKINNMTFERKGMKIPYNIELLKRIENECSTRNCRETIYAIDEENNIHAAIYLVWDKESMYYLLGGINPEFKGSNATSLLLLEAIKLASSMKLKFDFEGSMNKDIEKFFSSFGGIQKQYFTITKDFKFDLRKSMETFILGAPKLKGIIKKVIK</sequence>
<dbReference type="GO" id="GO:0016740">
    <property type="term" value="F:transferase activity"/>
    <property type="evidence" value="ECO:0007669"/>
    <property type="project" value="UniProtKB-KW"/>
</dbReference>
<dbReference type="EMBL" id="SRYR01000007">
    <property type="protein sequence ID" value="TGY41470.1"/>
    <property type="molecule type" value="Genomic_DNA"/>
</dbReference>
<gene>
    <name evidence="2" type="ORF">E5347_12120</name>
</gene>
<protein>
    <submittedName>
        <fullName evidence="2">GNAT family N-acetyltransferase</fullName>
    </submittedName>
</protein>
<evidence type="ECO:0000313" key="2">
    <source>
        <dbReference type="EMBL" id="TGY41470.1"/>
    </source>
</evidence>
<dbReference type="PANTHER" id="PTHR36174">
    <property type="entry name" value="LIPID II:GLYCINE GLYCYLTRANSFERASE"/>
    <property type="match status" value="1"/>
</dbReference>
<name>A0A4V3RKW4_9CLOT</name>
<dbReference type="AlphaFoldDB" id="A0A4V3RKW4"/>
<dbReference type="InterPro" id="IPR038740">
    <property type="entry name" value="BioF2-like_GNAT_dom"/>
</dbReference>
<dbReference type="PANTHER" id="PTHR36174:SF1">
    <property type="entry name" value="LIPID II:GLYCINE GLYCYLTRANSFERASE"/>
    <property type="match status" value="1"/>
</dbReference>
<proteinExistence type="predicted"/>
<comment type="caution">
    <text evidence="2">The sequence shown here is derived from an EMBL/GenBank/DDBJ whole genome shotgun (WGS) entry which is preliminary data.</text>
</comment>
<dbReference type="Pfam" id="PF13480">
    <property type="entry name" value="Acetyltransf_6"/>
    <property type="match status" value="1"/>
</dbReference>
<dbReference type="OrthoDB" id="116151at2"/>
<accession>A0A4V3RKW4</accession>
<dbReference type="Proteomes" id="UP000306888">
    <property type="component" value="Unassembled WGS sequence"/>
</dbReference>
<dbReference type="InterPro" id="IPR016181">
    <property type="entry name" value="Acyl_CoA_acyltransferase"/>
</dbReference>
<keyword evidence="3" id="KW-1185">Reference proteome</keyword>
<feature type="domain" description="BioF2-like acetyltransferase" evidence="1">
    <location>
        <begin position="156"/>
        <end position="274"/>
    </location>
</feature>
<organism evidence="2 3">
    <name type="scientific">Clostridium sartagoforme</name>
    <dbReference type="NCBI Taxonomy" id="84031"/>
    <lineage>
        <taxon>Bacteria</taxon>
        <taxon>Bacillati</taxon>
        <taxon>Bacillota</taxon>
        <taxon>Clostridia</taxon>
        <taxon>Eubacteriales</taxon>
        <taxon>Clostridiaceae</taxon>
        <taxon>Clostridium</taxon>
    </lineage>
</organism>
<dbReference type="InterPro" id="IPR050644">
    <property type="entry name" value="PG_Glycine_Bridge_Synth"/>
</dbReference>
<dbReference type="SUPFAM" id="SSF55729">
    <property type="entry name" value="Acyl-CoA N-acyltransferases (Nat)"/>
    <property type="match status" value="1"/>
</dbReference>